<feature type="chain" id="PRO_5042881863" description="WSC domain-containing protein" evidence="2">
    <location>
        <begin position="42"/>
        <end position="532"/>
    </location>
</feature>
<evidence type="ECO:0000313" key="5">
    <source>
        <dbReference type="Proteomes" id="UP001320420"/>
    </source>
</evidence>
<dbReference type="Pfam" id="PF09362">
    <property type="entry name" value="DUF1996"/>
    <property type="match status" value="1"/>
</dbReference>
<dbReference type="PANTHER" id="PTHR43662:SF3">
    <property type="entry name" value="DOMAIN PROTEIN, PUTATIVE (AFU_ORTHOLOGUE AFUA_6G11970)-RELATED"/>
    <property type="match status" value="1"/>
</dbReference>
<comment type="caution">
    <text evidence="4">The sequence shown here is derived from an EMBL/GenBank/DDBJ whole genome shotgun (WGS) entry which is preliminary data.</text>
</comment>
<feature type="region of interest" description="Disordered" evidence="1">
    <location>
        <begin position="170"/>
        <end position="190"/>
    </location>
</feature>
<dbReference type="EMBL" id="JAKJXP020000090">
    <property type="protein sequence ID" value="KAK7747605.1"/>
    <property type="molecule type" value="Genomic_DNA"/>
</dbReference>
<dbReference type="InterPro" id="IPR002889">
    <property type="entry name" value="WSC_carb-bd"/>
</dbReference>
<proteinExistence type="predicted"/>
<sequence>MLLTANYSSSSSSTLWPRRFSTSASILHLLLLATAPSPAAAFWRLPCAAPVVVERADPIEQPGLVSRHAHTVMGSAAFDFRMDSNSTALAAQQQQSCSTCKAVEDGSNYWVPTLYYHDAANGSFAPVAQAGGALIYYLQRTDPRDPEYDAEKGGKGLLAFPEGFRMVAGTPTRRNKTMGGDERDGGGNIIQEPNPVSFACLGVDGPATPELPAHNCPGGMRAQLTFPSCWDGVRLDAPDHKSHMAYPSGLDTGFCPPSHPKRFITIFMEVLWNVDEFKDQWGGGGEGGGDGGKQRQPFVFSHGDPDGYGYHGDFLNGWDVPTLQRAIDTCTDDSGVIERCGALTLRSDDDMKACRVLPRVAEPYSGLLAVLPGCNPIQSGPEEAVPRPASDCPGVATEISADPVLPFTDLTQTQTNGGWRFAACARDPAGQERTLRGDSEARDDMTADGCVAFCGARGFRLAGVENGRECFCGGDGEITEDRRQKPGLFGNCDMFRCAGNATQFCGGYGEVGVYEKCDEGGGECRNMDLPGL</sequence>
<evidence type="ECO:0000256" key="1">
    <source>
        <dbReference type="SAM" id="MobiDB-lite"/>
    </source>
</evidence>
<evidence type="ECO:0000313" key="4">
    <source>
        <dbReference type="EMBL" id="KAK7747605.1"/>
    </source>
</evidence>
<dbReference type="Pfam" id="PF01822">
    <property type="entry name" value="WSC"/>
    <property type="match status" value="1"/>
</dbReference>
<dbReference type="Proteomes" id="UP001320420">
    <property type="component" value="Unassembled WGS sequence"/>
</dbReference>
<reference evidence="4 5" key="1">
    <citation type="submission" date="2024-02" db="EMBL/GenBank/DDBJ databases">
        <title>De novo assembly and annotation of 12 fungi associated with fruit tree decline syndrome in Ontario, Canada.</title>
        <authorList>
            <person name="Sulman M."/>
            <person name="Ellouze W."/>
            <person name="Ilyukhin E."/>
        </authorList>
    </citation>
    <scope>NUCLEOTIDE SEQUENCE [LARGE SCALE GENOMIC DNA]</scope>
    <source>
        <strain evidence="4 5">M11/M66-122</strain>
    </source>
</reference>
<keyword evidence="2" id="KW-0732">Signal</keyword>
<dbReference type="InterPro" id="IPR018535">
    <property type="entry name" value="DUF1996"/>
</dbReference>
<dbReference type="PROSITE" id="PS51212">
    <property type="entry name" value="WSC"/>
    <property type="match status" value="1"/>
</dbReference>
<gene>
    <name evidence="4" type="ORF">SLS62_009016</name>
</gene>
<accession>A0AAN9YMD6</accession>
<evidence type="ECO:0000259" key="3">
    <source>
        <dbReference type="PROSITE" id="PS51212"/>
    </source>
</evidence>
<dbReference type="PANTHER" id="PTHR43662">
    <property type="match status" value="1"/>
</dbReference>
<name>A0AAN9YMD6_9PEZI</name>
<organism evidence="4 5">
    <name type="scientific">Diatrype stigma</name>
    <dbReference type="NCBI Taxonomy" id="117547"/>
    <lineage>
        <taxon>Eukaryota</taxon>
        <taxon>Fungi</taxon>
        <taxon>Dikarya</taxon>
        <taxon>Ascomycota</taxon>
        <taxon>Pezizomycotina</taxon>
        <taxon>Sordariomycetes</taxon>
        <taxon>Xylariomycetidae</taxon>
        <taxon>Xylariales</taxon>
        <taxon>Diatrypaceae</taxon>
        <taxon>Diatrype</taxon>
    </lineage>
</organism>
<feature type="domain" description="WSC" evidence="3">
    <location>
        <begin position="418"/>
        <end position="517"/>
    </location>
</feature>
<keyword evidence="5" id="KW-1185">Reference proteome</keyword>
<protein>
    <recommendedName>
        <fullName evidence="3">WSC domain-containing protein</fullName>
    </recommendedName>
</protein>
<dbReference type="SMART" id="SM00321">
    <property type="entry name" value="WSC"/>
    <property type="match status" value="1"/>
</dbReference>
<feature type="signal peptide" evidence="2">
    <location>
        <begin position="1"/>
        <end position="41"/>
    </location>
</feature>
<evidence type="ECO:0000256" key="2">
    <source>
        <dbReference type="SAM" id="SignalP"/>
    </source>
</evidence>
<dbReference type="AlphaFoldDB" id="A0AAN9YMD6"/>